<proteinExistence type="predicted"/>
<organism evidence="4 5">
    <name type="scientific">candidate division LCP-89 bacterium B3_LCP</name>
    <dbReference type="NCBI Taxonomy" id="2012998"/>
    <lineage>
        <taxon>Bacteria</taxon>
        <taxon>Pseudomonadati</taxon>
        <taxon>Bacteria division LCP-89</taxon>
    </lineage>
</organism>
<dbReference type="SUPFAM" id="SSF88713">
    <property type="entry name" value="Glycoside hydrolase/deacetylase"/>
    <property type="match status" value="1"/>
</dbReference>
<dbReference type="InterPro" id="IPR002509">
    <property type="entry name" value="NODB_dom"/>
</dbReference>
<reference evidence="4 5" key="1">
    <citation type="submission" date="2017-06" db="EMBL/GenBank/DDBJ databases">
        <title>Novel microbial phyla capable of carbon fixation and sulfur reduction in deep-sea sediments.</title>
        <authorList>
            <person name="Huang J."/>
            <person name="Baker B."/>
            <person name="Wang Y."/>
        </authorList>
    </citation>
    <scope>NUCLEOTIDE SEQUENCE [LARGE SCALE GENOMIC DNA]</scope>
    <source>
        <strain evidence="4">B3_LCP</strain>
    </source>
</reference>
<feature type="domain" description="NodB homology" evidence="3">
    <location>
        <begin position="61"/>
        <end position="253"/>
    </location>
</feature>
<dbReference type="CDD" id="cd10918">
    <property type="entry name" value="CE4_NodB_like_5s_6s"/>
    <property type="match status" value="1"/>
</dbReference>
<dbReference type="PANTHER" id="PTHR34216">
    <property type="match status" value="1"/>
</dbReference>
<keyword evidence="2" id="KW-0732">Signal</keyword>
<dbReference type="InterPro" id="IPR011330">
    <property type="entry name" value="Glyco_hydro/deAcase_b/a-brl"/>
</dbReference>
<comment type="caution">
    <text evidence="4">The sequence shown here is derived from an EMBL/GenBank/DDBJ whole genome shotgun (WGS) entry which is preliminary data.</text>
</comment>
<protein>
    <recommendedName>
        <fullName evidence="3">NodB homology domain-containing protein</fullName>
    </recommendedName>
</protein>
<evidence type="ECO:0000313" key="4">
    <source>
        <dbReference type="EMBL" id="TKJ41688.1"/>
    </source>
</evidence>
<dbReference type="GO" id="GO:0005576">
    <property type="term" value="C:extracellular region"/>
    <property type="evidence" value="ECO:0007669"/>
    <property type="project" value="UniProtKB-SubCell"/>
</dbReference>
<evidence type="ECO:0000256" key="2">
    <source>
        <dbReference type="ARBA" id="ARBA00022729"/>
    </source>
</evidence>
<evidence type="ECO:0000259" key="3">
    <source>
        <dbReference type="PROSITE" id="PS51677"/>
    </source>
</evidence>
<dbReference type="GO" id="GO:0005975">
    <property type="term" value="P:carbohydrate metabolic process"/>
    <property type="evidence" value="ECO:0007669"/>
    <property type="project" value="InterPro"/>
</dbReference>
<evidence type="ECO:0000313" key="5">
    <source>
        <dbReference type="Proteomes" id="UP000319619"/>
    </source>
</evidence>
<comment type="subcellular location">
    <subcellularLocation>
        <location evidence="1">Secreted</location>
    </subcellularLocation>
</comment>
<dbReference type="Proteomes" id="UP000319619">
    <property type="component" value="Unassembled WGS sequence"/>
</dbReference>
<dbReference type="InterPro" id="IPR051398">
    <property type="entry name" value="Polysacch_Deacetylase"/>
</dbReference>
<name>A0A532V3G8_UNCL8</name>
<dbReference type="Pfam" id="PF01522">
    <property type="entry name" value="Polysacc_deac_1"/>
    <property type="match status" value="1"/>
</dbReference>
<sequence length="253" mass="28814">MYVPGAAQYPRILTYHEVSRRFHLGINNVSPNSFRKQIEFIKESGLKFAKLKGLRDSSGKDKICITFDDGYQSFYDEVFPTLIEEKIPATLFIITDYIGRTNDWDITFGINRRRHLNWDMIREISDQGIEIGSHSRTHRDLTRISSETAHSDLLESKTVLEEGLGREVTSLALPFGAASFDLITIARQCGYQEICGGVPGIKGPFSGVLPRFPVYRWDRNKALIHKLEMNLFEITRLGALHACSNVTRVMKTK</sequence>
<dbReference type="PANTHER" id="PTHR34216:SF3">
    <property type="entry name" value="POLY-BETA-1,6-N-ACETYL-D-GLUCOSAMINE N-DEACETYLASE"/>
    <property type="match status" value="1"/>
</dbReference>
<gene>
    <name evidence="4" type="ORF">CEE37_03740</name>
</gene>
<accession>A0A532V3G8</accession>
<dbReference type="AlphaFoldDB" id="A0A532V3G8"/>
<dbReference type="PROSITE" id="PS51677">
    <property type="entry name" value="NODB"/>
    <property type="match status" value="1"/>
</dbReference>
<dbReference type="Gene3D" id="3.20.20.370">
    <property type="entry name" value="Glycoside hydrolase/deacetylase"/>
    <property type="match status" value="1"/>
</dbReference>
<evidence type="ECO:0000256" key="1">
    <source>
        <dbReference type="ARBA" id="ARBA00004613"/>
    </source>
</evidence>
<dbReference type="EMBL" id="NJBN01000002">
    <property type="protein sequence ID" value="TKJ41688.1"/>
    <property type="molecule type" value="Genomic_DNA"/>
</dbReference>
<dbReference type="GO" id="GO:0016810">
    <property type="term" value="F:hydrolase activity, acting on carbon-nitrogen (but not peptide) bonds"/>
    <property type="evidence" value="ECO:0007669"/>
    <property type="project" value="InterPro"/>
</dbReference>